<proteinExistence type="predicted"/>
<feature type="domain" description="Nitroreductase" evidence="4">
    <location>
        <begin position="18"/>
        <end position="181"/>
    </location>
</feature>
<dbReference type="InterPro" id="IPR050627">
    <property type="entry name" value="Nitroreductase/BluB"/>
</dbReference>
<evidence type="ECO:0000256" key="3">
    <source>
        <dbReference type="ARBA" id="ARBA00023002"/>
    </source>
</evidence>
<dbReference type="EMBL" id="CP046902">
    <property type="protein sequence ID" value="QGZ31801.1"/>
    <property type="molecule type" value="Genomic_DNA"/>
</dbReference>
<sequence>MKHLAFPEAERAGVYRAIAERRDMRHFRGGEVAPDVLARLLEAAHQAPSVGLMQPWRFVRIRRTALRSAIAELVERERLLTAQALGERGREFMQLKVEGIRECAELLVVALMEGREEHVFGRRTMPRMDLASAACAIQNLWLAARAEGLGVGWVSLFDPQALADLLRMPSGAEPVAIICLGPVDAFYPAPMLSMQGWTQPRPLTELVFVDGWEPTP</sequence>
<reference evidence="5 6" key="1">
    <citation type="submission" date="2019-12" db="EMBL/GenBank/DDBJ databases">
        <title>Complete genome sequence of Pseudomonas stutzeri.</title>
        <authorList>
            <person name="Lim S.R."/>
            <person name="Kim J.H."/>
        </authorList>
    </citation>
    <scope>NUCLEOTIDE SEQUENCE [LARGE SCALE GENOMIC DNA]</scope>
    <source>
        <strain evidence="5 6">PM101005</strain>
    </source>
</reference>
<evidence type="ECO:0000313" key="5">
    <source>
        <dbReference type="EMBL" id="QGZ31801.1"/>
    </source>
</evidence>
<dbReference type="InterPro" id="IPR029479">
    <property type="entry name" value="Nitroreductase"/>
</dbReference>
<dbReference type="EC" id="1.13.11.79" evidence="5"/>
<evidence type="ECO:0000259" key="4">
    <source>
        <dbReference type="Pfam" id="PF00881"/>
    </source>
</evidence>
<evidence type="ECO:0000256" key="1">
    <source>
        <dbReference type="ARBA" id="ARBA00022630"/>
    </source>
</evidence>
<keyword evidence="3 5" id="KW-0560">Oxidoreductase</keyword>
<dbReference type="SUPFAM" id="SSF55469">
    <property type="entry name" value="FMN-dependent nitroreductase-like"/>
    <property type="match status" value="1"/>
</dbReference>
<dbReference type="NCBIfam" id="TIGR02476">
    <property type="entry name" value="BluB"/>
    <property type="match status" value="1"/>
</dbReference>
<gene>
    <name evidence="5" type="primary">bluB</name>
    <name evidence="5" type="ORF">GQA94_17720</name>
</gene>
<dbReference type="GO" id="GO:0102919">
    <property type="term" value="F:5,6-dimethylbenzimidazole synthase activity"/>
    <property type="evidence" value="ECO:0007669"/>
    <property type="project" value="UniProtKB-EC"/>
</dbReference>
<evidence type="ECO:0000256" key="2">
    <source>
        <dbReference type="ARBA" id="ARBA00022643"/>
    </source>
</evidence>
<dbReference type="OrthoDB" id="9773807at2"/>
<organism evidence="5 6">
    <name type="scientific">Stutzerimonas stutzeri</name>
    <name type="common">Pseudomonas stutzeri</name>
    <dbReference type="NCBI Taxonomy" id="316"/>
    <lineage>
        <taxon>Bacteria</taxon>
        <taxon>Pseudomonadati</taxon>
        <taxon>Pseudomonadota</taxon>
        <taxon>Gammaproteobacteria</taxon>
        <taxon>Pseudomonadales</taxon>
        <taxon>Pseudomonadaceae</taxon>
        <taxon>Stutzerimonas</taxon>
    </lineage>
</organism>
<dbReference type="Gene3D" id="3.40.109.10">
    <property type="entry name" value="NADH Oxidase"/>
    <property type="match status" value="1"/>
</dbReference>
<dbReference type="Proteomes" id="UP000438983">
    <property type="component" value="Chromosome"/>
</dbReference>
<accession>A0A6I6LZH3</accession>
<evidence type="ECO:0000313" key="6">
    <source>
        <dbReference type="Proteomes" id="UP000438983"/>
    </source>
</evidence>
<keyword evidence="1" id="KW-0285">Flavoprotein</keyword>
<dbReference type="InterPro" id="IPR000415">
    <property type="entry name" value="Nitroreductase-like"/>
</dbReference>
<dbReference type="PANTHER" id="PTHR23026:SF90">
    <property type="entry name" value="IODOTYROSINE DEIODINASE 1"/>
    <property type="match status" value="1"/>
</dbReference>
<dbReference type="PANTHER" id="PTHR23026">
    <property type="entry name" value="NADPH NITROREDUCTASE"/>
    <property type="match status" value="1"/>
</dbReference>
<dbReference type="InterPro" id="IPR012825">
    <property type="entry name" value="BluB"/>
</dbReference>
<dbReference type="AlphaFoldDB" id="A0A6I6LZH3"/>
<dbReference type="Pfam" id="PF00881">
    <property type="entry name" value="Nitroreductase"/>
    <property type="match status" value="1"/>
</dbReference>
<protein>
    <submittedName>
        <fullName evidence="5">5,6-dimethylbenzimidazole synthase</fullName>
        <ecNumber evidence="5">1.13.11.79</ecNumber>
    </submittedName>
</protein>
<keyword evidence="2" id="KW-0288">FMN</keyword>
<name>A0A6I6LZH3_STUST</name>
<dbReference type="RefSeq" id="WP_158189243.1">
    <property type="nucleotide sequence ID" value="NZ_CP046902.1"/>
</dbReference>